<protein>
    <submittedName>
        <fullName evidence="2">Uncharacterized protein</fullName>
    </submittedName>
</protein>
<sequence>MKSQLKISRDELCLQFYFTVILTQAIKCLLHILAIKCEAHIKRPIKFHNGVNEAWGNR</sequence>
<dbReference type="EMBL" id="SJOL01009288">
    <property type="protein sequence ID" value="TGZ58428.1"/>
    <property type="molecule type" value="Genomic_DNA"/>
</dbReference>
<name>A0A4S2LDL9_OPIFE</name>
<evidence type="ECO:0000256" key="1">
    <source>
        <dbReference type="SAM" id="Phobius"/>
    </source>
</evidence>
<dbReference type="AlphaFoldDB" id="A0A4S2LDL9"/>
<feature type="non-terminal residue" evidence="2">
    <location>
        <position position="58"/>
    </location>
</feature>
<keyword evidence="1" id="KW-1133">Transmembrane helix</keyword>
<dbReference type="Proteomes" id="UP000308267">
    <property type="component" value="Unassembled WGS sequence"/>
</dbReference>
<keyword evidence="1" id="KW-0472">Membrane</keyword>
<evidence type="ECO:0000313" key="2">
    <source>
        <dbReference type="EMBL" id="TGZ58428.1"/>
    </source>
</evidence>
<evidence type="ECO:0000313" key="3">
    <source>
        <dbReference type="Proteomes" id="UP000308267"/>
    </source>
</evidence>
<reference evidence="2 3" key="1">
    <citation type="journal article" date="2019" name="BMC Genomics">
        <title>New insights from Opisthorchis felineus genome: update on genomics of the epidemiologically important liver flukes.</title>
        <authorList>
            <person name="Ershov N.I."/>
            <person name="Mordvinov V.A."/>
            <person name="Prokhortchouk E.B."/>
            <person name="Pakharukova M.Y."/>
            <person name="Gunbin K.V."/>
            <person name="Ustyantsev K."/>
            <person name="Genaev M.A."/>
            <person name="Blinov A.G."/>
            <person name="Mazur A."/>
            <person name="Boulygina E."/>
            <person name="Tsygankova S."/>
            <person name="Khrameeva E."/>
            <person name="Chekanov N."/>
            <person name="Fan G."/>
            <person name="Xiao A."/>
            <person name="Zhang H."/>
            <person name="Xu X."/>
            <person name="Yang H."/>
            <person name="Solovyev V."/>
            <person name="Lee S.M."/>
            <person name="Liu X."/>
            <person name="Afonnikov D.A."/>
            <person name="Skryabin K.G."/>
        </authorList>
    </citation>
    <scope>NUCLEOTIDE SEQUENCE [LARGE SCALE GENOMIC DNA]</scope>
    <source>
        <strain evidence="2">AK-0245</strain>
        <tissue evidence="2">Whole organism</tissue>
    </source>
</reference>
<accession>A0A4S2LDL9</accession>
<proteinExistence type="predicted"/>
<keyword evidence="3" id="KW-1185">Reference proteome</keyword>
<gene>
    <name evidence="2" type="ORF">CRM22_009641</name>
</gene>
<feature type="transmembrane region" description="Helical" evidence="1">
    <location>
        <begin position="12"/>
        <end position="34"/>
    </location>
</feature>
<keyword evidence="1" id="KW-0812">Transmembrane</keyword>
<organism evidence="2 3">
    <name type="scientific">Opisthorchis felineus</name>
    <dbReference type="NCBI Taxonomy" id="147828"/>
    <lineage>
        <taxon>Eukaryota</taxon>
        <taxon>Metazoa</taxon>
        <taxon>Spiralia</taxon>
        <taxon>Lophotrochozoa</taxon>
        <taxon>Platyhelminthes</taxon>
        <taxon>Trematoda</taxon>
        <taxon>Digenea</taxon>
        <taxon>Opisthorchiida</taxon>
        <taxon>Opisthorchiata</taxon>
        <taxon>Opisthorchiidae</taxon>
        <taxon>Opisthorchis</taxon>
    </lineage>
</organism>
<comment type="caution">
    <text evidence="2">The sequence shown here is derived from an EMBL/GenBank/DDBJ whole genome shotgun (WGS) entry which is preliminary data.</text>
</comment>